<dbReference type="GO" id="GO:0005524">
    <property type="term" value="F:ATP binding"/>
    <property type="evidence" value="ECO:0007669"/>
    <property type="project" value="InterPro"/>
</dbReference>
<dbReference type="PROSITE" id="PS50011">
    <property type="entry name" value="PROTEIN_KINASE_DOM"/>
    <property type="match status" value="1"/>
</dbReference>
<organism evidence="2 3">
    <name type="scientific">Escallonia rubra</name>
    <dbReference type="NCBI Taxonomy" id="112253"/>
    <lineage>
        <taxon>Eukaryota</taxon>
        <taxon>Viridiplantae</taxon>
        <taxon>Streptophyta</taxon>
        <taxon>Embryophyta</taxon>
        <taxon>Tracheophyta</taxon>
        <taxon>Spermatophyta</taxon>
        <taxon>Magnoliopsida</taxon>
        <taxon>eudicotyledons</taxon>
        <taxon>Gunneridae</taxon>
        <taxon>Pentapetalae</taxon>
        <taxon>asterids</taxon>
        <taxon>campanulids</taxon>
        <taxon>Escalloniales</taxon>
        <taxon>Escalloniaceae</taxon>
        <taxon>Escallonia</taxon>
    </lineage>
</organism>
<feature type="domain" description="Protein kinase" evidence="1">
    <location>
        <begin position="61"/>
        <end position="343"/>
    </location>
</feature>
<accession>A0AA88SE42</accession>
<dbReference type="InterPro" id="IPR000719">
    <property type="entry name" value="Prot_kinase_dom"/>
</dbReference>
<gene>
    <name evidence="2" type="ORF">RJ640_024432</name>
</gene>
<dbReference type="SUPFAM" id="SSF56112">
    <property type="entry name" value="Protein kinase-like (PK-like)"/>
    <property type="match status" value="1"/>
</dbReference>
<keyword evidence="3" id="KW-1185">Reference proteome</keyword>
<dbReference type="Gene3D" id="1.10.510.10">
    <property type="entry name" value="Transferase(Phosphotransferase) domain 1"/>
    <property type="match status" value="2"/>
</dbReference>
<dbReference type="Proteomes" id="UP001187471">
    <property type="component" value="Unassembled WGS sequence"/>
</dbReference>
<dbReference type="InterPro" id="IPR001245">
    <property type="entry name" value="Ser-Thr/Tyr_kinase_cat_dom"/>
</dbReference>
<dbReference type="InterPro" id="IPR011009">
    <property type="entry name" value="Kinase-like_dom_sf"/>
</dbReference>
<proteinExistence type="predicted"/>
<evidence type="ECO:0000313" key="3">
    <source>
        <dbReference type="Proteomes" id="UP001187471"/>
    </source>
</evidence>
<sequence>MECEQNSCEYDVQEKGSDPAQIRIYVEEEDDFRSKRGSRAMLAVGLRLGFEPDCDGKAGWLNRAANLGALSPAQLKIGAAASFTEQRIPHARDSGRRLPIKVDLQPVAEHRRISYQEILEATNGFEENSLLGNGERALKSFHVECDIIRNVRHRNLIKIVTSCSSPDFKALIFEYMPNGSLEKWLYSHSCVLDITQRLDIMIDLACALDYLHHEYGLGGSVSTRCDVYSYGIVLMETFTRKKPIDEMFAGQMSLKCWVKESLPSAVIRVLDRNLLTRDGKNSFAEVDCLSSILKLALECATESPEQRINMKDVLSDQRPIFHFHPFNQFVANGFQLLVIILDV</sequence>
<dbReference type="GO" id="GO:0004672">
    <property type="term" value="F:protein kinase activity"/>
    <property type="evidence" value="ECO:0007669"/>
    <property type="project" value="InterPro"/>
</dbReference>
<dbReference type="AlphaFoldDB" id="A0AA88SE42"/>
<dbReference type="PANTHER" id="PTHR48008">
    <property type="entry name" value="LEUCINE-RICH REPEAT RECEPTOR-LIKE PROTEIN KINASE IMK3-RELATED"/>
    <property type="match status" value="1"/>
</dbReference>
<dbReference type="EMBL" id="JAVXUO010000936">
    <property type="protein sequence ID" value="KAK2987805.1"/>
    <property type="molecule type" value="Genomic_DNA"/>
</dbReference>
<evidence type="ECO:0000313" key="2">
    <source>
        <dbReference type="EMBL" id="KAK2987805.1"/>
    </source>
</evidence>
<dbReference type="InterPro" id="IPR052451">
    <property type="entry name" value="Ser/Thr_kinase-like"/>
</dbReference>
<dbReference type="PANTHER" id="PTHR48008:SF14">
    <property type="entry name" value="PROTEIN KINASE DOMAIN-CONTAINING PROTEIN"/>
    <property type="match status" value="1"/>
</dbReference>
<evidence type="ECO:0000259" key="1">
    <source>
        <dbReference type="PROSITE" id="PS50011"/>
    </source>
</evidence>
<dbReference type="Pfam" id="PF07714">
    <property type="entry name" value="PK_Tyr_Ser-Thr"/>
    <property type="match status" value="1"/>
</dbReference>
<protein>
    <recommendedName>
        <fullName evidence="1">Protein kinase domain-containing protein</fullName>
    </recommendedName>
</protein>
<name>A0AA88SE42_9ASTE</name>
<comment type="caution">
    <text evidence="2">The sequence shown here is derived from an EMBL/GenBank/DDBJ whole genome shotgun (WGS) entry which is preliminary data.</text>
</comment>
<reference evidence="2" key="1">
    <citation type="submission" date="2022-12" db="EMBL/GenBank/DDBJ databases">
        <title>Draft genome assemblies for two species of Escallonia (Escalloniales).</title>
        <authorList>
            <person name="Chanderbali A."/>
            <person name="Dervinis C."/>
            <person name="Anghel I."/>
            <person name="Soltis D."/>
            <person name="Soltis P."/>
            <person name="Zapata F."/>
        </authorList>
    </citation>
    <scope>NUCLEOTIDE SEQUENCE</scope>
    <source>
        <strain evidence="2">UCBG92.1500</strain>
        <tissue evidence="2">Leaf</tissue>
    </source>
</reference>